<proteinExistence type="predicted"/>
<dbReference type="AlphaFoldDB" id="A0A3M7R594"/>
<evidence type="ECO:0000313" key="1">
    <source>
        <dbReference type="EMBL" id="RNA18773.1"/>
    </source>
</evidence>
<sequence>MTTNTTSAPKDIKFLVMFNYTSCHKRTRHRSHIGPFILAHKLKLALAKSIFERLTHVLWKMSYSKSSLLNCFAYEA</sequence>
<reference evidence="1 2" key="1">
    <citation type="journal article" date="2018" name="Sci. Rep.">
        <title>Genomic signatures of local adaptation to the degree of environmental predictability in rotifers.</title>
        <authorList>
            <person name="Franch-Gras L."/>
            <person name="Hahn C."/>
            <person name="Garcia-Roger E.M."/>
            <person name="Carmona M.J."/>
            <person name="Serra M."/>
            <person name="Gomez A."/>
        </authorList>
    </citation>
    <scope>NUCLEOTIDE SEQUENCE [LARGE SCALE GENOMIC DNA]</scope>
    <source>
        <strain evidence="1">HYR1</strain>
    </source>
</reference>
<dbReference type="Proteomes" id="UP000276133">
    <property type="component" value="Unassembled WGS sequence"/>
</dbReference>
<comment type="caution">
    <text evidence="1">The sequence shown here is derived from an EMBL/GenBank/DDBJ whole genome shotgun (WGS) entry which is preliminary data.</text>
</comment>
<accession>A0A3M7R594</accession>
<keyword evidence="2" id="KW-1185">Reference proteome</keyword>
<protein>
    <submittedName>
        <fullName evidence="1">Uncharacterized protein</fullName>
    </submittedName>
</protein>
<dbReference type="EMBL" id="REGN01004174">
    <property type="protein sequence ID" value="RNA18773.1"/>
    <property type="molecule type" value="Genomic_DNA"/>
</dbReference>
<gene>
    <name evidence="1" type="ORF">BpHYR1_049653</name>
</gene>
<evidence type="ECO:0000313" key="2">
    <source>
        <dbReference type="Proteomes" id="UP000276133"/>
    </source>
</evidence>
<organism evidence="1 2">
    <name type="scientific">Brachionus plicatilis</name>
    <name type="common">Marine rotifer</name>
    <name type="synonym">Brachionus muelleri</name>
    <dbReference type="NCBI Taxonomy" id="10195"/>
    <lineage>
        <taxon>Eukaryota</taxon>
        <taxon>Metazoa</taxon>
        <taxon>Spiralia</taxon>
        <taxon>Gnathifera</taxon>
        <taxon>Rotifera</taxon>
        <taxon>Eurotatoria</taxon>
        <taxon>Monogononta</taxon>
        <taxon>Pseudotrocha</taxon>
        <taxon>Ploima</taxon>
        <taxon>Brachionidae</taxon>
        <taxon>Brachionus</taxon>
    </lineage>
</organism>
<name>A0A3M7R594_BRAPC</name>